<comment type="caution">
    <text evidence="5">The sequence shown here is derived from an EMBL/GenBank/DDBJ whole genome shotgun (WGS) entry which is preliminary data.</text>
</comment>
<sequence length="168" mass="17641">MNPLILACLLTVAAAAPQYISGPPPSPNYSSPPSYGPAPVPILKDDRQGPDAYGNYNFNFETGDGISRQEQGSPQGPKGAVATQGGWSFTFPDGTPAVFSFVADGAGYRVESDLLPTPHPLPAHALQQIEKARREDAAAASSNQYSAPAPAPSNQYSEPASQYSIYSN</sequence>
<dbReference type="PROSITE" id="PS51155">
    <property type="entry name" value="CHIT_BIND_RR_2"/>
    <property type="match status" value="1"/>
</dbReference>
<evidence type="ECO:0000256" key="4">
    <source>
        <dbReference type="SAM" id="SignalP"/>
    </source>
</evidence>
<dbReference type="PROSITE" id="PS00233">
    <property type="entry name" value="CHIT_BIND_RR_1"/>
    <property type="match status" value="1"/>
</dbReference>
<keyword evidence="1 2" id="KW-0193">Cuticle</keyword>
<feature type="region of interest" description="Disordered" evidence="3">
    <location>
        <begin position="130"/>
        <end position="168"/>
    </location>
</feature>
<dbReference type="PRINTS" id="PR00947">
    <property type="entry name" value="CUTICLE"/>
</dbReference>
<protein>
    <recommendedName>
        <fullName evidence="7">Cuticle protein</fullName>
    </recommendedName>
</protein>
<evidence type="ECO:0000256" key="3">
    <source>
        <dbReference type="SAM" id="MobiDB-lite"/>
    </source>
</evidence>
<dbReference type="InterPro" id="IPR000618">
    <property type="entry name" value="Insect_cuticle"/>
</dbReference>
<dbReference type="Proteomes" id="UP001487740">
    <property type="component" value="Unassembled WGS sequence"/>
</dbReference>
<feature type="region of interest" description="Disordered" evidence="3">
    <location>
        <begin position="21"/>
        <end position="87"/>
    </location>
</feature>
<accession>A0AAW0SNC9</accession>
<feature type="signal peptide" evidence="4">
    <location>
        <begin position="1"/>
        <end position="15"/>
    </location>
</feature>
<dbReference type="GO" id="GO:0062129">
    <property type="term" value="C:chitin-based extracellular matrix"/>
    <property type="evidence" value="ECO:0007669"/>
    <property type="project" value="TreeGrafter"/>
</dbReference>
<dbReference type="InterPro" id="IPR031311">
    <property type="entry name" value="CHIT_BIND_RR_consensus"/>
</dbReference>
<keyword evidence="4" id="KW-0732">Signal</keyword>
<dbReference type="PANTHER" id="PTHR10380:SF173">
    <property type="entry name" value="CUTICULAR PROTEIN 47EF, ISOFORM C-RELATED"/>
    <property type="match status" value="1"/>
</dbReference>
<dbReference type="Pfam" id="PF00379">
    <property type="entry name" value="Chitin_bind_4"/>
    <property type="match status" value="1"/>
</dbReference>
<dbReference type="AlphaFoldDB" id="A0AAW0SNC9"/>
<evidence type="ECO:0000313" key="5">
    <source>
        <dbReference type="EMBL" id="KAK8376668.1"/>
    </source>
</evidence>
<feature type="compositionally biased region" description="Polar residues" evidence="3">
    <location>
        <begin position="140"/>
        <end position="168"/>
    </location>
</feature>
<evidence type="ECO:0008006" key="7">
    <source>
        <dbReference type="Google" id="ProtNLM"/>
    </source>
</evidence>
<evidence type="ECO:0000256" key="2">
    <source>
        <dbReference type="PROSITE-ProRule" id="PRU00497"/>
    </source>
</evidence>
<dbReference type="PANTHER" id="PTHR10380">
    <property type="entry name" value="CUTICLE PROTEIN"/>
    <property type="match status" value="1"/>
</dbReference>
<evidence type="ECO:0000256" key="1">
    <source>
        <dbReference type="ARBA" id="ARBA00022460"/>
    </source>
</evidence>
<gene>
    <name evidence="5" type="ORF">O3P69_009941</name>
</gene>
<keyword evidence="6" id="KW-1185">Reference proteome</keyword>
<organism evidence="5 6">
    <name type="scientific">Scylla paramamosain</name>
    <name type="common">Mud crab</name>
    <dbReference type="NCBI Taxonomy" id="85552"/>
    <lineage>
        <taxon>Eukaryota</taxon>
        <taxon>Metazoa</taxon>
        <taxon>Ecdysozoa</taxon>
        <taxon>Arthropoda</taxon>
        <taxon>Crustacea</taxon>
        <taxon>Multicrustacea</taxon>
        <taxon>Malacostraca</taxon>
        <taxon>Eumalacostraca</taxon>
        <taxon>Eucarida</taxon>
        <taxon>Decapoda</taxon>
        <taxon>Pleocyemata</taxon>
        <taxon>Brachyura</taxon>
        <taxon>Eubrachyura</taxon>
        <taxon>Portunoidea</taxon>
        <taxon>Portunidae</taxon>
        <taxon>Portuninae</taxon>
        <taxon>Scylla</taxon>
    </lineage>
</organism>
<proteinExistence type="predicted"/>
<dbReference type="InterPro" id="IPR050468">
    <property type="entry name" value="Cuticle_Struct_Prot"/>
</dbReference>
<feature type="chain" id="PRO_5043597956" description="Cuticle protein" evidence="4">
    <location>
        <begin position="16"/>
        <end position="168"/>
    </location>
</feature>
<name>A0AAW0SNC9_SCYPA</name>
<evidence type="ECO:0000313" key="6">
    <source>
        <dbReference type="Proteomes" id="UP001487740"/>
    </source>
</evidence>
<reference evidence="5 6" key="1">
    <citation type="submission" date="2023-03" db="EMBL/GenBank/DDBJ databases">
        <title>High-quality genome of Scylla paramamosain provides insights in environmental adaptation.</title>
        <authorList>
            <person name="Zhang L."/>
        </authorList>
    </citation>
    <scope>NUCLEOTIDE SEQUENCE [LARGE SCALE GENOMIC DNA]</scope>
    <source>
        <strain evidence="5">LZ_2023a</strain>
        <tissue evidence="5">Muscle</tissue>
    </source>
</reference>
<dbReference type="EMBL" id="JARAKH010000048">
    <property type="protein sequence ID" value="KAK8376668.1"/>
    <property type="molecule type" value="Genomic_DNA"/>
</dbReference>
<dbReference type="GO" id="GO:0008010">
    <property type="term" value="F:structural constituent of chitin-based larval cuticle"/>
    <property type="evidence" value="ECO:0007669"/>
    <property type="project" value="TreeGrafter"/>
</dbReference>